<gene>
    <name evidence="2" type="ORF">A8709_07945</name>
</gene>
<comment type="caution">
    <text evidence="2">The sequence shown here is derived from an EMBL/GenBank/DDBJ whole genome shotgun (WGS) entry which is preliminary data.</text>
</comment>
<evidence type="ECO:0000259" key="1">
    <source>
        <dbReference type="Pfam" id="PF01636"/>
    </source>
</evidence>
<dbReference type="EMBL" id="LYPC01000010">
    <property type="protein sequence ID" value="OCT16600.1"/>
    <property type="molecule type" value="Genomic_DNA"/>
</dbReference>
<dbReference type="Proteomes" id="UP000093309">
    <property type="component" value="Unassembled WGS sequence"/>
</dbReference>
<feature type="domain" description="Aminoglycoside phosphotransferase" evidence="1">
    <location>
        <begin position="5"/>
        <end position="196"/>
    </location>
</feature>
<dbReference type="Gene3D" id="3.90.1200.10">
    <property type="match status" value="1"/>
</dbReference>
<dbReference type="AlphaFoldDB" id="A0A1C1A7L8"/>
<organism evidence="2 3">
    <name type="scientific">Paenibacillus pectinilyticus</name>
    <dbReference type="NCBI Taxonomy" id="512399"/>
    <lineage>
        <taxon>Bacteria</taxon>
        <taxon>Bacillati</taxon>
        <taxon>Bacillota</taxon>
        <taxon>Bacilli</taxon>
        <taxon>Bacillales</taxon>
        <taxon>Paenibacillaceae</taxon>
        <taxon>Paenibacillus</taxon>
    </lineage>
</organism>
<evidence type="ECO:0000313" key="2">
    <source>
        <dbReference type="EMBL" id="OCT16600.1"/>
    </source>
</evidence>
<sequence length="265" mass="29378">MGVGERIGRGNTADIYALGSKQVLKVFRDPKLLDLERNISTAIEELAVGAPTFYGTVETDGLKGLAYERILGTSMLEILMSKPEKAAEYGCQLAQLHAKLHSIKATGRLESIKSRLAYMISGIRHVCFEPLREVIESRLSELPGGDYLCHGDFHPGNVLLSQRGPVVIDWMTAVCGPAQADAARTIIILRHAVLPAEHPEVVIQMFAQLRTILLQTYEDTYLGLTGYSREELAKWELPLMAARLGESVPEEEQRALLDIIQRQIN</sequence>
<dbReference type="Pfam" id="PF01636">
    <property type="entry name" value="APH"/>
    <property type="match status" value="1"/>
</dbReference>
<reference evidence="3" key="1">
    <citation type="submission" date="2016-05" db="EMBL/GenBank/DDBJ databases">
        <title>Paenibacillus oryzae. sp. nov., isolated from the rice root.</title>
        <authorList>
            <person name="Zhang J."/>
            <person name="Zhang X."/>
        </authorList>
    </citation>
    <scope>NUCLEOTIDE SEQUENCE [LARGE SCALE GENOMIC DNA]</scope>
    <source>
        <strain evidence="3">KCTC13222</strain>
    </source>
</reference>
<evidence type="ECO:0000313" key="3">
    <source>
        <dbReference type="Proteomes" id="UP000093309"/>
    </source>
</evidence>
<protein>
    <recommendedName>
        <fullName evidence="1">Aminoglycoside phosphotransferase domain-containing protein</fullName>
    </recommendedName>
</protein>
<dbReference type="InterPro" id="IPR011009">
    <property type="entry name" value="Kinase-like_dom_sf"/>
</dbReference>
<keyword evidence="3" id="KW-1185">Reference proteome</keyword>
<dbReference type="SUPFAM" id="SSF56112">
    <property type="entry name" value="Protein kinase-like (PK-like)"/>
    <property type="match status" value="1"/>
</dbReference>
<dbReference type="STRING" id="512399.A8709_07945"/>
<dbReference type="OrthoDB" id="9800774at2"/>
<name>A0A1C1A7L8_9BACL</name>
<proteinExistence type="predicted"/>
<dbReference type="InterPro" id="IPR002575">
    <property type="entry name" value="Aminoglycoside_PTrfase"/>
</dbReference>
<accession>A0A1C1A7L8</accession>